<keyword evidence="8" id="KW-1185">Reference proteome</keyword>
<evidence type="ECO:0000313" key="7">
    <source>
        <dbReference type="EMBL" id="KAK3390182.1"/>
    </source>
</evidence>
<dbReference type="PROSITE" id="PS51469">
    <property type="entry name" value="SUN"/>
    <property type="match status" value="1"/>
</dbReference>
<evidence type="ECO:0000256" key="1">
    <source>
        <dbReference type="ARBA" id="ARBA00004370"/>
    </source>
</evidence>
<name>A0AAE0NYS2_9PEZI</name>
<gene>
    <name evidence="7" type="ORF">B0H63DRAFT_446325</name>
</gene>
<feature type="transmembrane region" description="Helical" evidence="5">
    <location>
        <begin position="30"/>
        <end position="52"/>
    </location>
</feature>
<reference evidence="7" key="2">
    <citation type="submission" date="2023-06" db="EMBL/GenBank/DDBJ databases">
        <authorList>
            <consortium name="Lawrence Berkeley National Laboratory"/>
            <person name="Haridas S."/>
            <person name="Hensen N."/>
            <person name="Bonometti L."/>
            <person name="Westerberg I."/>
            <person name="Brannstrom I.O."/>
            <person name="Guillou S."/>
            <person name="Cros-Aarteil S."/>
            <person name="Calhoun S."/>
            <person name="Kuo A."/>
            <person name="Mondo S."/>
            <person name="Pangilinan J."/>
            <person name="Riley R."/>
            <person name="LaButti K."/>
            <person name="Andreopoulos B."/>
            <person name="Lipzen A."/>
            <person name="Chen C."/>
            <person name="Yanf M."/>
            <person name="Daum C."/>
            <person name="Ng V."/>
            <person name="Clum A."/>
            <person name="Steindorff A."/>
            <person name="Ohm R."/>
            <person name="Martin F."/>
            <person name="Silar P."/>
            <person name="Natvig D."/>
            <person name="Lalanne C."/>
            <person name="Gautier V."/>
            <person name="Ament-velasquez S.L."/>
            <person name="Kruys A."/>
            <person name="Hutchinson M.I."/>
            <person name="Powell A.J."/>
            <person name="Barry K."/>
            <person name="Miller A.N."/>
            <person name="Grigoriev I.V."/>
            <person name="Debuchy R."/>
            <person name="Gladieux P."/>
            <person name="Thoren M.H."/>
            <person name="Johannesson H."/>
        </authorList>
    </citation>
    <scope>NUCLEOTIDE SEQUENCE</scope>
    <source>
        <strain evidence="7">CBS 232.78</strain>
    </source>
</reference>
<dbReference type="InterPro" id="IPR045119">
    <property type="entry name" value="SUN1-5"/>
</dbReference>
<feature type="domain" description="SUN" evidence="6">
    <location>
        <begin position="494"/>
        <end position="692"/>
    </location>
</feature>
<protein>
    <recommendedName>
        <fullName evidence="6">SUN domain-containing protein</fullName>
    </recommendedName>
</protein>
<dbReference type="InterPro" id="IPR012919">
    <property type="entry name" value="SUN_dom"/>
</dbReference>
<sequence length="709" mass="78068">MNGRDLMTTLKIQPQGGKSPRHILPAGLHLGYLLPLLVNLLPLLVNLLPLLADLLLESLLPLRADHVRADLLLVNLPPMLAHLPLVNLLLLLANLHIMPVVLPHRIYCQVPPPPSLNNLVLVQLLLLLHRVLVGRRMSLVPEGALAVQGDLAVHWALLVYWALVVQALAVQEDLAAQGAMAFSPGLPGFPHVVMIPFVMTPAVLLQAVAEAAVLLFQVVVAAAAVPGFHHRPSVSREMSGRMQIRQTYAHRMERVMAQLALTKAGILHLDQNPATTLAQPRQAGSGVGLDARFDLAYGTSSSGIVGNIPGLDTRHPAFNETTLGPRLGKMFEGIEERLDRVESSLEKTGHGQQPTEDLVNRVWERIKKEKGIVTDATDARGARVGLSADDINALIDKKLVEKRICGGDTVTKEEFHRLIKETEDRLSKGAVNHEELERAIKKRTGPISQKEVSKSLEDLLKSGKISLPSSGGSDVHPNLAEFQNRVNWFALGNGAYPDQELTSPTYHVPKPILATRKWFSSLRNKPEFLPEKFGALSAWEDAGQCWCAGVHGPSGTQVAADLAVQLHSFVVPEALVIEHINPSATIDPQAVPKDMQVWVRIDEYDRRKAAENYMSVHFEGYLKDPLFAKGLVLVGAFIYEYNAANRGAMIYRFSEELKNMDAATDLVLVRAVTNNGGERTCFYRLRLYGSVDEALVAKLERERESHMWA</sequence>
<dbReference type="PANTHER" id="PTHR12911">
    <property type="entry name" value="SAD1/UNC-84-LIKE PROTEIN-RELATED"/>
    <property type="match status" value="1"/>
</dbReference>
<dbReference type="AlphaFoldDB" id="A0AAE0NYS2"/>
<evidence type="ECO:0000256" key="3">
    <source>
        <dbReference type="ARBA" id="ARBA00022989"/>
    </source>
</evidence>
<evidence type="ECO:0000256" key="4">
    <source>
        <dbReference type="ARBA" id="ARBA00023136"/>
    </source>
</evidence>
<comment type="caution">
    <text evidence="7">The sequence shown here is derived from an EMBL/GenBank/DDBJ whole genome shotgun (WGS) entry which is preliminary data.</text>
</comment>
<dbReference type="Pfam" id="PF07738">
    <property type="entry name" value="Sad1_UNC"/>
    <property type="match status" value="1"/>
</dbReference>
<evidence type="ECO:0000313" key="8">
    <source>
        <dbReference type="Proteomes" id="UP001285441"/>
    </source>
</evidence>
<keyword evidence="2 5" id="KW-0812">Transmembrane</keyword>
<keyword evidence="3 5" id="KW-1133">Transmembrane helix</keyword>
<dbReference type="GO" id="GO:0034993">
    <property type="term" value="C:meiotic nuclear membrane microtubule tethering complex"/>
    <property type="evidence" value="ECO:0007669"/>
    <property type="project" value="TreeGrafter"/>
</dbReference>
<dbReference type="Gene3D" id="2.60.120.260">
    <property type="entry name" value="Galactose-binding domain-like"/>
    <property type="match status" value="1"/>
</dbReference>
<evidence type="ECO:0000259" key="6">
    <source>
        <dbReference type="PROSITE" id="PS51469"/>
    </source>
</evidence>
<evidence type="ECO:0000256" key="5">
    <source>
        <dbReference type="SAM" id="Phobius"/>
    </source>
</evidence>
<keyword evidence="4 5" id="KW-0472">Membrane</keyword>
<comment type="subcellular location">
    <subcellularLocation>
        <location evidence="1">Membrane</location>
    </subcellularLocation>
</comment>
<evidence type="ECO:0000256" key="2">
    <source>
        <dbReference type="ARBA" id="ARBA00022692"/>
    </source>
</evidence>
<reference evidence="7" key="1">
    <citation type="journal article" date="2023" name="Mol. Phylogenet. Evol.">
        <title>Genome-scale phylogeny and comparative genomics of the fungal order Sordariales.</title>
        <authorList>
            <person name="Hensen N."/>
            <person name="Bonometti L."/>
            <person name="Westerberg I."/>
            <person name="Brannstrom I.O."/>
            <person name="Guillou S."/>
            <person name="Cros-Aarteil S."/>
            <person name="Calhoun S."/>
            <person name="Haridas S."/>
            <person name="Kuo A."/>
            <person name="Mondo S."/>
            <person name="Pangilinan J."/>
            <person name="Riley R."/>
            <person name="LaButti K."/>
            <person name="Andreopoulos B."/>
            <person name="Lipzen A."/>
            <person name="Chen C."/>
            <person name="Yan M."/>
            <person name="Daum C."/>
            <person name="Ng V."/>
            <person name="Clum A."/>
            <person name="Steindorff A."/>
            <person name="Ohm R.A."/>
            <person name="Martin F."/>
            <person name="Silar P."/>
            <person name="Natvig D.O."/>
            <person name="Lalanne C."/>
            <person name="Gautier V."/>
            <person name="Ament-Velasquez S.L."/>
            <person name="Kruys A."/>
            <person name="Hutchinson M.I."/>
            <person name="Powell A.J."/>
            <person name="Barry K."/>
            <person name="Miller A.N."/>
            <person name="Grigoriev I.V."/>
            <person name="Debuchy R."/>
            <person name="Gladieux P."/>
            <person name="Hiltunen Thoren M."/>
            <person name="Johannesson H."/>
        </authorList>
    </citation>
    <scope>NUCLEOTIDE SEQUENCE</scope>
    <source>
        <strain evidence="7">CBS 232.78</strain>
    </source>
</reference>
<proteinExistence type="predicted"/>
<dbReference type="PANTHER" id="PTHR12911:SF8">
    <property type="entry name" value="KLAROID PROTEIN-RELATED"/>
    <property type="match status" value="1"/>
</dbReference>
<dbReference type="EMBL" id="JAULSW010000002">
    <property type="protein sequence ID" value="KAK3390182.1"/>
    <property type="molecule type" value="Genomic_DNA"/>
</dbReference>
<organism evidence="7 8">
    <name type="scientific">Podospora didyma</name>
    <dbReference type="NCBI Taxonomy" id="330526"/>
    <lineage>
        <taxon>Eukaryota</taxon>
        <taxon>Fungi</taxon>
        <taxon>Dikarya</taxon>
        <taxon>Ascomycota</taxon>
        <taxon>Pezizomycotina</taxon>
        <taxon>Sordariomycetes</taxon>
        <taxon>Sordariomycetidae</taxon>
        <taxon>Sordariales</taxon>
        <taxon>Podosporaceae</taxon>
        <taxon>Podospora</taxon>
    </lineage>
</organism>
<feature type="transmembrane region" description="Helical" evidence="5">
    <location>
        <begin position="81"/>
        <end position="102"/>
    </location>
</feature>
<dbReference type="Proteomes" id="UP001285441">
    <property type="component" value="Unassembled WGS sequence"/>
</dbReference>
<dbReference type="GO" id="GO:0043495">
    <property type="term" value="F:protein-membrane adaptor activity"/>
    <property type="evidence" value="ECO:0007669"/>
    <property type="project" value="TreeGrafter"/>
</dbReference>
<accession>A0AAE0NYS2</accession>